<feature type="compositionally biased region" description="Polar residues" evidence="1">
    <location>
        <begin position="45"/>
        <end position="62"/>
    </location>
</feature>
<comment type="caution">
    <text evidence="3">The sequence shown here is derived from an EMBL/GenBank/DDBJ whole genome shotgun (WGS) entry which is preliminary data.</text>
</comment>
<sequence>MARPYSRRNVRRLRTSLSRRRRRHAAYRHRVRRNLQIDQREQRQTLDVSSSGTADGTNVQIWTDNGTGAQKWNLIRLP</sequence>
<keyword evidence="4" id="KW-1185">Reference proteome</keyword>
<dbReference type="Proteomes" id="UP001596528">
    <property type="component" value="Unassembled WGS sequence"/>
</dbReference>
<feature type="domain" description="Ricin B lectin" evidence="2">
    <location>
        <begin position="36"/>
        <end position="75"/>
    </location>
</feature>
<feature type="region of interest" description="Disordered" evidence="1">
    <location>
        <begin position="1"/>
        <end position="26"/>
    </location>
</feature>
<evidence type="ECO:0000259" key="2">
    <source>
        <dbReference type="Pfam" id="PF14200"/>
    </source>
</evidence>
<dbReference type="SUPFAM" id="SSF50370">
    <property type="entry name" value="Ricin B-like lectins"/>
    <property type="match status" value="1"/>
</dbReference>
<gene>
    <name evidence="3" type="ORF">ACFQWB_05455</name>
</gene>
<organism evidence="3 4">
    <name type="scientific">Paenibacillus thermoaerophilus</name>
    <dbReference type="NCBI Taxonomy" id="1215385"/>
    <lineage>
        <taxon>Bacteria</taxon>
        <taxon>Bacillati</taxon>
        <taxon>Bacillota</taxon>
        <taxon>Bacilli</taxon>
        <taxon>Bacillales</taxon>
        <taxon>Paenibacillaceae</taxon>
        <taxon>Paenibacillus</taxon>
    </lineage>
</organism>
<reference evidence="4" key="1">
    <citation type="journal article" date="2019" name="Int. J. Syst. Evol. Microbiol.">
        <title>The Global Catalogue of Microorganisms (GCM) 10K type strain sequencing project: providing services to taxonomists for standard genome sequencing and annotation.</title>
        <authorList>
            <consortium name="The Broad Institute Genomics Platform"/>
            <consortium name="The Broad Institute Genome Sequencing Center for Infectious Disease"/>
            <person name="Wu L."/>
            <person name="Ma J."/>
        </authorList>
    </citation>
    <scope>NUCLEOTIDE SEQUENCE [LARGE SCALE GENOMIC DNA]</scope>
    <source>
        <strain evidence="4">JCM 18657</strain>
    </source>
</reference>
<proteinExistence type="predicted"/>
<evidence type="ECO:0000313" key="3">
    <source>
        <dbReference type="EMBL" id="MFC7749391.1"/>
    </source>
</evidence>
<dbReference type="RefSeq" id="WP_379252514.1">
    <property type="nucleotide sequence ID" value="NZ_JBHTGQ010000012.1"/>
</dbReference>
<dbReference type="EMBL" id="JBHTGQ010000012">
    <property type="protein sequence ID" value="MFC7749391.1"/>
    <property type="molecule type" value="Genomic_DNA"/>
</dbReference>
<evidence type="ECO:0000256" key="1">
    <source>
        <dbReference type="SAM" id="MobiDB-lite"/>
    </source>
</evidence>
<dbReference type="InterPro" id="IPR000772">
    <property type="entry name" value="Ricin_B_lectin"/>
</dbReference>
<dbReference type="Pfam" id="PF14200">
    <property type="entry name" value="RicinB_lectin_2"/>
    <property type="match status" value="1"/>
</dbReference>
<dbReference type="InterPro" id="IPR035992">
    <property type="entry name" value="Ricin_B-like_lectins"/>
</dbReference>
<evidence type="ECO:0000313" key="4">
    <source>
        <dbReference type="Proteomes" id="UP001596528"/>
    </source>
</evidence>
<dbReference type="Gene3D" id="2.80.10.50">
    <property type="match status" value="1"/>
</dbReference>
<name>A0ABW2V3M7_9BACL</name>
<feature type="region of interest" description="Disordered" evidence="1">
    <location>
        <begin position="38"/>
        <end position="62"/>
    </location>
</feature>
<accession>A0ABW2V3M7</accession>
<protein>
    <submittedName>
        <fullName evidence="3">RICIN domain-containing protein</fullName>
    </submittedName>
</protein>